<organism evidence="2 3">
    <name type="scientific">Aldrovandia affinis</name>
    <dbReference type="NCBI Taxonomy" id="143900"/>
    <lineage>
        <taxon>Eukaryota</taxon>
        <taxon>Metazoa</taxon>
        <taxon>Chordata</taxon>
        <taxon>Craniata</taxon>
        <taxon>Vertebrata</taxon>
        <taxon>Euteleostomi</taxon>
        <taxon>Actinopterygii</taxon>
        <taxon>Neopterygii</taxon>
        <taxon>Teleostei</taxon>
        <taxon>Notacanthiformes</taxon>
        <taxon>Halosauridae</taxon>
        <taxon>Aldrovandia</taxon>
    </lineage>
</organism>
<accession>A0AAD7R879</accession>
<proteinExistence type="predicted"/>
<feature type="region of interest" description="Disordered" evidence="1">
    <location>
        <begin position="1"/>
        <end position="75"/>
    </location>
</feature>
<evidence type="ECO:0000256" key="1">
    <source>
        <dbReference type="SAM" id="MobiDB-lite"/>
    </source>
</evidence>
<protein>
    <submittedName>
        <fullName evidence="2">Uncharacterized protein</fullName>
    </submittedName>
</protein>
<gene>
    <name evidence="2" type="ORF">AAFF_G00310900</name>
</gene>
<evidence type="ECO:0000313" key="2">
    <source>
        <dbReference type="EMBL" id="KAJ8367751.1"/>
    </source>
</evidence>
<dbReference type="AlphaFoldDB" id="A0AAD7R879"/>
<dbReference type="Proteomes" id="UP001221898">
    <property type="component" value="Unassembled WGS sequence"/>
</dbReference>
<comment type="caution">
    <text evidence="2">The sequence shown here is derived from an EMBL/GenBank/DDBJ whole genome shotgun (WGS) entry which is preliminary data.</text>
</comment>
<name>A0AAD7R879_9TELE</name>
<reference evidence="2" key="1">
    <citation type="journal article" date="2023" name="Science">
        <title>Genome structures resolve the early diversification of teleost fishes.</title>
        <authorList>
            <person name="Parey E."/>
            <person name="Louis A."/>
            <person name="Montfort J."/>
            <person name="Bouchez O."/>
            <person name="Roques C."/>
            <person name="Iampietro C."/>
            <person name="Lluch J."/>
            <person name="Castinel A."/>
            <person name="Donnadieu C."/>
            <person name="Desvignes T."/>
            <person name="Floi Bucao C."/>
            <person name="Jouanno E."/>
            <person name="Wen M."/>
            <person name="Mejri S."/>
            <person name="Dirks R."/>
            <person name="Jansen H."/>
            <person name="Henkel C."/>
            <person name="Chen W.J."/>
            <person name="Zahm M."/>
            <person name="Cabau C."/>
            <person name="Klopp C."/>
            <person name="Thompson A.W."/>
            <person name="Robinson-Rechavi M."/>
            <person name="Braasch I."/>
            <person name="Lecointre G."/>
            <person name="Bobe J."/>
            <person name="Postlethwait J.H."/>
            <person name="Berthelot C."/>
            <person name="Roest Crollius H."/>
            <person name="Guiguen Y."/>
        </authorList>
    </citation>
    <scope>NUCLEOTIDE SEQUENCE</scope>
    <source>
        <strain evidence="2">NC1722</strain>
    </source>
</reference>
<sequence>MGAEDSQWAERQLPGLSTNTRPLRREEPDGFASAFDPRADTAGPPQTGQCPRLDARQHRGAAVPLSPEAGAPPGEPRVKLLILPILHASRISHRRAHSVGSKSCTRRVSHVPNAAPLGPRVGHFGQLCLSLIT</sequence>
<keyword evidence="3" id="KW-1185">Reference proteome</keyword>
<evidence type="ECO:0000313" key="3">
    <source>
        <dbReference type="Proteomes" id="UP001221898"/>
    </source>
</evidence>
<dbReference type="EMBL" id="JAINUG010000453">
    <property type="protein sequence ID" value="KAJ8367751.1"/>
    <property type="molecule type" value="Genomic_DNA"/>
</dbReference>